<gene>
    <name evidence="1" type="ORF">LEP1GSC199_0896</name>
</gene>
<dbReference type="AlphaFoldDB" id="N1VZS4"/>
<dbReference type="RefSeq" id="WP_002989562.1">
    <property type="nucleotide sequence ID" value="NZ_AOGY02000072.1"/>
</dbReference>
<proteinExistence type="predicted"/>
<dbReference type="Proteomes" id="UP000012227">
    <property type="component" value="Unassembled WGS sequence"/>
</dbReference>
<accession>N1VZS4</accession>
<reference evidence="1 2" key="1">
    <citation type="submission" date="2013-03" db="EMBL/GenBank/DDBJ databases">
        <authorList>
            <person name="Harkins D.M."/>
            <person name="Durkin A.S."/>
            <person name="Brinkac L.M."/>
            <person name="Haft D.H."/>
            <person name="Selengut J.D."/>
            <person name="Sanka R."/>
            <person name="DePew J."/>
            <person name="Purushe J."/>
            <person name="Galloway R.L."/>
            <person name="Vinetz J.M."/>
            <person name="Sutton G.G."/>
            <person name="Nierman W.C."/>
            <person name="Fouts D.E."/>
        </authorList>
    </citation>
    <scope>NUCLEOTIDE SEQUENCE [LARGE SCALE GENOMIC DNA]</scope>
    <source>
        <strain evidence="1 2">Waz Holland</strain>
    </source>
</reference>
<dbReference type="STRING" id="1218591.LEP1GSC199_0896"/>
<evidence type="ECO:0000313" key="2">
    <source>
        <dbReference type="Proteomes" id="UP000012227"/>
    </source>
</evidence>
<evidence type="ECO:0000313" key="1">
    <source>
        <dbReference type="EMBL" id="EMY68283.1"/>
    </source>
</evidence>
<protein>
    <submittedName>
        <fullName evidence="1">Uncharacterized protein</fullName>
    </submittedName>
</protein>
<dbReference type="EMBL" id="AOGY02000072">
    <property type="protein sequence ID" value="EMY68283.1"/>
    <property type="molecule type" value="Genomic_DNA"/>
</dbReference>
<organism evidence="1 2">
    <name type="scientific">Leptospira vanthielii serovar Holland str. Waz Holland = ATCC 700522</name>
    <dbReference type="NCBI Taxonomy" id="1218591"/>
    <lineage>
        <taxon>Bacteria</taxon>
        <taxon>Pseudomonadati</taxon>
        <taxon>Spirochaetota</taxon>
        <taxon>Spirochaetia</taxon>
        <taxon>Leptospirales</taxon>
        <taxon>Leptospiraceae</taxon>
        <taxon>Leptospira</taxon>
    </lineage>
</organism>
<sequence length="208" mass="24916">MLILFNLTLCKKQEIMSEDEDPFYSDLEEGCYSTQIDRNIKEKSQCITKKEDMLCFNILQNSKFSRIDQVLKNTKWTSPNFQEATLNYYINKLGTITVLEGGPLRKRVEYEKIGKGRIYKKNESWIYEQFCEYDKCEKLNFAIEYINCNVRYYRDDNEHRLFLTIGNRFYDHYDDTEKRKFLSIVLEDPVKPQIENGFELYLVPPPPK</sequence>
<comment type="caution">
    <text evidence="1">The sequence shown here is derived from an EMBL/GenBank/DDBJ whole genome shotgun (WGS) entry which is preliminary data.</text>
</comment>
<name>N1VZS4_9LEPT</name>